<dbReference type="PANTHER" id="PTHR43115:SF4">
    <property type="entry name" value="DEHYDROGENASE_REDUCTASE SDR FAMILY MEMBER 11"/>
    <property type="match status" value="1"/>
</dbReference>
<dbReference type="SUPFAM" id="SSF51735">
    <property type="entry name" value="NAD(P)-binding Rossmann-fold domains"/>
    <property type="match status" value="1"/>
</dbReference>
<evidence type="ECO:0000256" key="1">
    <source>
        <dbReference type="ARBA" id="ARBA00006484"/>
    </source>
</evidence>
<feature type="domain" description="Ketoreductase" evidence="4">
    <location>
        <begin position="8"/>
        <end position="223"/>
    </location>
</feature>
<evidence type="ECO:0000256" key="2">
    <source>
        <dbReference type="ARBA" id="ARBA00023002"/>
    </source>
</evidence>
<reference evidence="5 6" key="1">
    <citation type="submission" date="2020-07" db="EMBL/GenBank/DDBJ databases">
        <title>Sequencing the genomes of 1000 actinobacteria strains.</title>
        <authorList>
            <person name="Klenk H.-P."/>
        </authorList>
    </citation>
    <scope>NUCLEOTIDE SEQUENCE [LARGE SCALE GENOMIC DNA]</scope>
    <source>
        <strain evidence="5 6">DSM 44749</strain>
    </source>
</reference>
<dbReference type="PRINTS" id="PR00081">
    <property type="entry name" value="GDHRDH"/>
</dbReference>
<dbReference type="GeneID" id="98054733"/>
<dbReference type="EMBL" id="JACCCZ010000001">
    <property type="protein sequence ID" value="NYG04789.1"/>
    <property type="molecule type" value="Genomic_DNA"/>
</dbReference>
<keyword evidence="2" id="KW-0560">Oxidoreductase</keyword>
<dbReference type="InterPro" id="IPR002347">
    <property type="entry name" value="SDR_fam"/>
</dbReference>
<dbReference type="PANTHER" id="PTHR43115">
    <property type="entry name" value="DEHYDROGENASE/REDUCTASE SDR FAMILY MEMBER 11"/>
    <property type="match status" value="1"/>
</dbReference>
<dbReference type="SMART" id="SM00822">
    <property type="entry name" value="PKS_KR"/>
    <property type="match status" value="1"/>
</dbReference>
<sequence>MSGRLDGTTVIVTGASSGIGEATARALAAEGATVALLARRRERLEALATELPRASVHPVDVTDDDALHAAVAAVVEQHGGLDVLVNNAGLGSWGPAAESDVADWRTMIDVNLTGVLSTTHAALPHLATAAGGPRGVADVVTISSVAGRRVPSPESNVYAATKHGVGAFCEALRQEYAERHVRVGLVEPGLVASEMTTSGAEYAPDATSKGERGVLKPADIADAVVYIVTRPRHAAVNEMLVRPVEQVR</sequence>
<dbReference type="PROSITE" id="PS00061">
    <property type="entry name" value="ADH_SHORT"/>
    <property type="match status" value="1"/>
</dbReference>
<organism evidence="5 6">
    <name type="scientific">Pseudonocardia alni</name>
    <name type="common">Amycolata alni</name>
    <dbReference type="NCBI Taxonomy" id="33907"/>
    <lineage>
        <taxon>Bacteria</taxon>
        <taxon>Bacillati</taxon>
        <taxon>Actinomycetota</taxon>
        <taxon>Actinomycetes</taxon>
        <taxon>Pseudonocardiales</taxon>
        <taxon>Pseudonocardiaceae</taxon>
        <taxon>Pseudonocardia</taxon>
    </lineage>
</organism>
<dbReference type="InterPro" id="IPR036291">
    <property type="entry name" value="NAD(P)-bd_dom_sf"/>
</dbReference>
<evidence type="ECO:0000259" key="4">
    <source>
        <dbReference type="SMART" id="SM00822"/>
    </source>
</evidence>
<comment type="caution">
    <text evidence="5">The sequence shown here is derived from an EMBL/GenBank/DDBJ whole genome shotgun (WGS) entry which is preliminary data.</text>
</comment>
<keyword evidence="6" id="KW-1185">Reference proteome</keyword>
<dbReference type="AlphaFoldDB" id="A0A852W794"/>
<comment type="similarity">
    <text evidence="1 3">Belongs to the short-chain dehydrogenases/reductases (SDR) family.</text>
</comment>
<evidence type="ECO:0000313" key="5">
    <source>
        <dbReference type="EMBL" id="NYG04789.1"/>
    </source>
</evidence>
<evidence type="ECO:0000256" key="3">
    <source>
        <dbReference type="RuleBase" id="RU000363"/>
    </source>
</evidence>
<accession>A0A852W794</accession>
<dbReference type="InterPro" id="IPR020904">
    <property type="entry name" value="Sc_DH/Rdtase_CS"/>
</dbReference>
<name>A0A852W794_PSEA5</name>
<evidence type="ECO:0000313" key="6">
    <source>
        <dbReference type="Proteomes" id="UP000549695"/>
    </source>
</evidence>
<protein>
    <submittedName>
        <fullName evidence="5">NADP-dependent 3-hydroxy acid dehydrogenase YdfG</fullName>
    </submittedName>
</protein>
<gene>
    <name evidence="5" type="ORF">HDA37_005074</name>
</gene>
<dbReference type="PRINTS" id="PR00080">
    <property type="entry name" value="SDRFAMILY"/>
</dbReference>
<dbReference type="InterPro" id="IPR057326">
    <property type="entry name" value="KR_dom"/>
</dbReference>
<dbReference type="Proteomes" id="UP000549695">
    <property type="component" value="Unassembled WGS sequence"/>
</dbReference>
<dbReference type="Gene3D" id="3.40.50.720">
    <property type="entry name" value="NAD(P)-binding Rossmann-like Domain"/>
    <property type="match status" value="1"/>
</dbReference>
<dbReference type="GO" id="GO:0016616">
    <property type="term" value="F:oxidoreductase activity, acting on the CH-OH group of donors, NAD or NADP as acceptor"/>
    <property type="evidence" value="ECO:0007669"/>
    <property type="project" value="UniProtKB-ARBA"/>
</dbReference>
<proteinExistence type="inferred from homology"/>
<dbReference type="FunFam" id="3.40.50.720:FF:000047">
    <property type="entry name" value="NADP-dependent L-serine/L-allo-threonine dehydrogenase"/>
    <property type="match status" value="1"/>
</dbReference>
<dbReference type="RefSeq" id="WP_179762441.1">
    <property type="nucleotide sequence ID" value="NZ_BAAAJZ010000004.1"/>
</dbReference>
<dbReference type="Pfam" id="PF00106">
    <property type="entry name" value="adh_short"/>
    <property type="match status" value="1"/>
</dbReference>